<feature type="region of interest" description="Disordered" evidence="1">
    <location>
        <begin position="665"/>
        <end position="686"/>
    </location>
</feature>
<dbReference type="AlphaFoldDB" id="A0A232M1M7"/>
<evidence type="ECO:0008006" key="4">
    <source>
        <dbReference type="Google" id="ProtNLM"/>
    </source>
</evidence>
<proteinExistence type="predicted"/>
<evidence type="ECO:0000256" key="1">
    <source>
        <dbReference type="SAM" id="MobiDB-lite"/>
    </source>
</evidence>
<dbReference type="EMBL" id="NPHW01003015">
    <property type="protein sequence ID" value="OXV10283.1"/>
    <property type="molecule type" value="Genomic_DNA"/>
</dbReference>
<dbReference type="OrthoDB" id="2357318at2759"/>
<dbReference type="InterPro" id="IPR030476">
    <property type="entry name" value="Pentaxin_CS"/>
</dbReference>
<protein>
    <recommendedName>
        <fullName evidence="4">Peroxisomal membrane protein Pex17</fullName>
    </recommendedName>
</protein>
<reference evidence="2 3" key="1">
    <citation type="journal article" date="2015" name="Environ. Microbiol.">
        <title>Metagenome sequence of Elaphomyces granulatus from sporocarp tissue reveals Ascomycota ectomycorrhizal fingerprints of genome expansion and a Proteobacteria-rich microbiome.</title>
        <authorList>
            <person name="Quandt C.A."/>
            <person name="Kohler A."/>
            <person name="Hesse C.N."/>
            <person name="Sharpton T.J."/>
            <person name="Martin F."/>
            <person name="Spatafora J.W."/>
        </authorList>
    </citation>
    <scope>NUCLEOTIDE SEQUENCE [LARGE SCALE GENOMIC DNA]</scope>
    <source>
        <strain evidence="2 3">OSC145934</strain>
    </source>
</reference>
<sequence length="686" mass="76163">MATERSLATLLRSLQTASEPEDAYALLPTSTSFLSMLANPLNVTLLSSQLITSPAIWDNRASLQTGRRILGVFSAAATAILQNGTADQPRTPYTRRRGLEREAWVKAVVNGADEKSPRWRHLPLLGGILLGFEAQNRQGLPPQIRRKLESALAKAVQLSLEETKAFDGIAAHCITMVLNYTFEFLSDWERSQFDYSRLLPIMVHAAFFSSEGLEGIYFLGAIDREIVEVPGKKFKWSSHSYSYNHLQSIASRPLVSSLGPLSRLIAHALENVSDADLVLNTVNSVSDFVRTLMVQWRQNKLSEVDPSEEADFLDAESLKTTIPELWKLLRSCMFSVIIILRAVLGRVLNDPVLAAGRSAPSLSMQILHILRNLSFISFRIGQDASSQYVFVNLTAIDILAQYPDLAENFVRTIKPSELGQIPEHPLERCLDLFFLNTVEHFTLVLSPESNDELVISAALPYLASGGDNKLLEIFEAAHSVVLSVFAAPLNAEITAKYLPFYIDNLFMVFPRNLSARQFRLAIRSVVQITTPPSPLANSHPLLASIILELVHDRACQASSDALPPPPQSQGAVDVVVDPPLSEQAVLILALIDSIFFLRVEDLEEWLPLAAKLISRVQNAEMRAVCIQRLWDALSSGEMNHENAHFCVTWWSTRGGRELILFDTETESSNDSHMSGAIETTGRQNKL</sequence>
<evidence type="ECO:0000313" key="2">
    <source>
        <dbReference type="EMBL" id="OXV10283.1"/>
    </source>
</evidence>
<comment type="caution">
    <text evidence="2">The sequence shown here is derived from an EMBL/GenBank/DDBJ whole genome shotgun (WGS) entry which is preliminary data.</text>
</comment>
<gene>
    <name evidence="2" type="ORF">Egran_01957</name>
</gene>
<dbReference type="PROSITE" id="PS00289">
    <property type="entry name" value="PTX_1"/>
    <property type="match status" value="1"/>
</dbReference>
<dbReference type="Proteomes" id="UP000243515">
    <property type="component" value="Unassembled WGS sequence"/>
</dbReference>
<dbReference type="InterPro" id="IPR055334">
    <property type="entry name" value="PEX8-like"/>
</dbReference>
<dbReference type="Pfam" id="PF26001">
    <property type="entry name" value="Pex8"/>
    <property type="match status" value="1"/>
</dbReference>
<organism evidence="2 3">
    <name type="scientific">Elaphomyces granulatus</name>
    <dbReference type="NCBI Taxonomy" id="519963"/>
    <lineage>
        <taxon>Eukaryota</taxon>
        <taxon>Fungi</taxon>
        <taxon>Dikarya</taxon>
        <taxon>Ascomycota</taxon>
        <taxon>Pezizomycotina</taxon>
        <taxon>Eurotiomycetes</taxon>
        <taxon>Eurotiomycetidae</taxon>
        <taxon>Eurotiales</taxon>
        <taxon>Elaphomycetaceae</taxon>
        <taxon>Elaphomyces</taxon>
    </lineage>
</organism>
<dbReference type="PANTHER" id="PTHR39214">
    <property type="entry name" value="MICROBODY (PEROXISOME) BIOGENESIS PROTEIN PEROXIN 8 (EUROFUNG)"/>
    <property type="match status" value="1"/>
</dbReference>
<keyword evidence="3" id="KW-1185">Reference proteome</keyword>
<dbReference type="PANTHER" id="PTHR39214:SF1">
    <property type="entry name" value="MICROBODY (PEROXISOME) BIOGENESIS PROTEIN PEROXIN 8 (EUROFUNG)"/>
    <property type="match status" value="1"/>
</dbReference>
<evidence type="ECO:0000313" key="3">
    <source>
        <dbReference type="Proteomes" id="UP000243515"/>
    </source>
</evidence>
<name>A0A232M1M7_9EURO</name>
<accession>A0A232M1M7</accession>